<dbReference type="Gene3D" id="2.10.25.10">
    <property type="entry name" value="Laminin"/>
    <property type="match status" value="2"/>
</dbReference>
<dbReference type="InterPro" id="IPR000742">
    <property type="entry name" value="EGF"/>
</dbReference>
<dbReference type="Pfam" id="PF23106">
    <property type="entry name" value="EGF_Teneurin"/>
    <property type="match status" value="1"/>
</dbReference>
<dbReference type="PANTHER" id="PTHR14949">
    <property type="entry name" value="EGF-LIKE-DOMAIN, MULTIPLE 7, 8"/>
    <property type="match status" value="1"/>
</dbReference>
<feature type="compositionally biased region" description="Basic residues" evidence="4">
    <location>
        <begin position="1618"/>
        <end position="1631"/>
    </location>
</feature>
<evidence type="ECO:0000256" key="4">
    <source>
        <dbReference type="SAM" id="MobiDB-lite"/>
    </source>
</evidence>
<evidence type="ECO:0000259" key="5">
    <source>
        <dbReference type="PROSITE" id="PS50026"/>
    </source>
</evidence>
<evidence type="ECO:0000313" key="6">
    <source>
        <dbReference type="EMBL" id="OLP97735.1"/>
    </source>
</evidence>
<feature type="compositionally biased region" description="Low complexity" evidence="4">
    <location>
        <begin position="1697"/>
        <end position="1729"/>
    </location>
</feature>
<dbReference type="Gene3D" id="2.60.120.260">
    <property type="entry name" value="Galactose-binding domain-like"/>
    <property type="match status" value="1"/>
</dbReference>
<keyword evidence="3" id="KW-0245">EGF-like domain</keyword>
<dbReference type="PANTHER" id="PTHR14949:SF56">
    <property type="entry name" value="EGF-LIKE-DOMAIN, MULTIPLE 7"/>
    <property type="match status" value="1"/>
</dbReference>
<keyword evidence="1" id="KW-0732">Signal</keyword>
<feature type="domain" description="EGF-like" evidence="5">
    <location>
        <begin position="245"/>
        <end position="277"/>
    </location>
</feature>
<evidence type="ECO:0000256" key="3">
    <source>
        <dbReference type="PROSITE-ProRule" id="PRU00076"/>
    </source>
</evidence>
<dbReference type="PROSITE" id="PS01186">
    <property type="entry name" value="EGF_2"/>
    <property type="match status" value="3"/>
</dbReference>
<comment type="caution">
    <text evidence="3">Lacks conserved residue(s) required for the propagation of feature annotation.</text>
</comment>
<dbReference type="PROSITE" id="PS00022">
    <property type="entry name" value="EGF_1"/>
    <property type="match status" value="1"/>
</dbReference>
<reference evidence="6 7" key="1">
    <citation type="submission" date="2016-02" db="EMBL/GenBank/DDBJ databases">
        <title>Genome analysis of coral dinoflagellate symbionts highlights evolutionary adaptations to a symbiotic lifestyle.</title>
        <authorList>
            <person name="Aranda M."/>
            <person name="Li Y."/>
            <person name="Liew Y.J."/>
            <person name="Baumgarten S."/>
            <person name="Simakov O."/>
            <person name="Wilson M."/>
            <person name="Piel J."/>
            <person name="Ashoor H."/>
            <person name="Bougouffa S."/>
            <person name="Bajic V.B."/>
            <person name="Ryu T."/>
            <person name="Ravasi T."/>
            <person name="Bayer T."/>
            <person name="Micklem G."/>
            <person name="Kim H."/>
            <person name="Bhak J."/>
            <person name="Lajeunesse T.C."/>
            <person name="Voolstra C.R."/>
        </authorList>
    </citation>
    <scope>NUCLEOTIDE SEQUENCE [LARGE SCALE GENOMIC DNA]</scope>
    <source>
        <strain evidence="6 7">CCMP2467</strain>
    </source>
</reference>
<feature type="region of interest" description="Disordered" evidence="4">
    <location>
        <begin position="1"/>
        <end position="33"/>
    </location>
</feature>
<dbReference type="InterPro" id="IPR050969">
    <property type="entry name" value="Dev_Signal_Modulators"/>
</dbReference>
<evidence type="ECO:0000256" key="1">
    <source>
        <dbReference type="ARBA" id="ARBA00022729"/>
    </source>
</evidence>
<feature type="disulfide bond" evidence="3">
    <location>
        <begin position="249"/>
        <end position="259"/>
    </location>
</feature>
<dbReference type="OrthoDB" id="418560at2759"/>
<dbReference type="SMART" id="SM00181">
    <property type="entry name" value="EGF"/>
    <property type="match status" value="4"/>
</dbReference>
<dbReference type="Pfam" id="PF25024">
    <property type="entry name" value="EGF_TEN"/>
    <property type="match status" value="1"/>
</dbReference>
<sequence length="1873" mass="206455">MLTAGFTAKDEDAESDDTTASEDEEASEKTKAETVKFTLSGLEDFFTERCARPFPAAPKGRGRSENAVLLISEEISAGAMQVCQSVALLVVLALRCDAGLVVSSTGCDPACGAHGTCRSGICECEAGWAGKGCSLFLADEGAEHSPQQAKVVLEPAVLALIEQAANASVPGGAASQEIHAPTVAKEASTPAPAESAGATASGAIRVAREAVLAVSRTAAELLPSSNLRGGDTSASLLQKPALTHVATKCEANCSGHGTCEESGRCACKPGWIGSFCDMPLCPSNCNKRGMCLHGKCLCEAGWHGKACHIQRCPNDCSGSGYCFQGKCKCNEGFDGLDCTTVTSGRQSVVIKLKHSDPSSQEPQLGIAEESRKMLWLWLSLMLFKAWLIAGPREFQCRTAFGKKRQNVSVQALLLEPWNLEKDSLKAADSLAQHIVGVVCCRADFIYDSGCILTRAQNAQRLHWRHWGVNEKDLWFFKVQDMVLFSEPLPCQQYVQHSKSQVYDVISADCAAELGMHVAELPNGRPEWLSQDPKLCFKFPPRFAYLLMHNPAWRDVCLPSPFIRGMFHVAEWKLDMMSHAFARAFQGLQSRHRPSPSPANQALFTLRDCQHLADDIRNVMCQLPEDKKEELMPWVMQLQNTCDQIAGPKELSSKFHRMIDFVFLCDLLHDVSQAKEAIHRSLKLCLPASLHDVAEMHLKQSRLFDKSEVSRFRLVFDVAFMIWQRAVSWISQTVQKEKVARYLMWDSSPQFRRDYEMIRLVSVPESELRFLYEAVDRMAAMWFEGGRYDLEKDLDEQSVKDDSRGEEEAALMRRARSVMRPHVLPAVLLGFGATSLAHKFHALAHAFRLEQFNGSALDSFCREIISVTSDFGIEHMLGQVASVPISSMCQFFLDTDEQSMQSVLKSLPNAKPGPSEVIFEEPASARDVIDLPGEPPNNPMDLSDDVCEDAFDLDLSNNSDHLESPNLDPVPIGVEDSDEPGRDVDEVFEEVPEPPSIDFKDMLTFPGVHHVLDNAVNGMSGVMANYEELMPQAATLCRFLRNSETRDILLERCFGGPVGLQFRKELREFRGNIYPGRWGWDKARYLQDANARNGLGRYVVWGESLLADGMSPLLSLVASLRFIPINERPAEVIYHADARTLYSIEAPELAMRPGAPPRAPAPNDGGDDGPGPENGDDRPGGDDDEAGVGAGDDDSDAGSSTGVGPRELPATVHEGDTTGLARVLERQTAESKLLLHALMLSRLCGLMKDEDHFLSLPYPATAMRTLATALRMGQQPGYQPGNDVNFDAELGVRPPRGTELPIEATLAHKRELTAAARSTMFFKVVRSNPGSLKRNKVENEIGFKTADIVVAPHRLCCIQASQRRVAVEATSLQLPAWTRESMAGSSVIISFSALECEQLAELRVWETKEGIQCFVKTDLLPESEKWSRDRQEAAGILLSELVENAAGVRDTFWRLAGERRELLRLFHERGWVEKRQDSGLWVMTPAGKTAVDICFFLCKPEPVLEVRADVPLEDLSPWELALLLLRKGFQHVVKFRSKKDADFLPGGDAKKWYSPPNATTVSKEYLRCLLRGDLQVPHWKPNGFYTALLAGEQYEPKSRPIQMYVCDENDMEPCLPKPTRARRVQKAPRKRQPQSPAAVLEQECADDSVALEDESECEDDFPGERHEVPEASSSSRPMEVADPGRGLEMQQPAAEQCASSSSSSSDSSSSSSGSSSCDDDAAASFSSSSSSDEDDAAAEPSAVPVPRSTAPAVRAANVNNSFAFGLNHVTQVFKDGVFDGFEMTCHHPDHKTGSKKCRKHLKAVTRSRTEAQTLQMLKVWGAWGAKVATREQHANVWKKVVKAQQDGTLPETVDPVMSFKRASRDFASKKRARR</sequence>
<evidence type="ECO:0000256" key="2">
    <source>
        <dbReference type="ARBA" id="ARBA00023157"/>
    </source>
</evidence>
<organism evidence="6 7">
    <name type="scientific">Symbiodinium microadriaticum</name>
    <name type="common">Dinoflagellate</name>
    <name type="synonym">Zooxanthella microadriatica</name>
    <dbReference type="NCBI Taxonomy" id="2951"/>
    <lineage>
        <taxon>Eukaryota</taxon>
        <taxon>Sar</taxon>
        <taxon>Alveolata</taxon>
        <taxon>Dinophyceae</taxon>
        <taxon>Suessiales</taxon>
        <taxon>Symbiodiniaceae</taxon>
        <taxon>Symbiodinium</taxon>
    </lineage>
</organism>
<feature type="disulfide bond" evidence="3">
    <location>
        <begin position="267"/>
        <end position="276"/>
    </location>
</feature>
<comment type="caution">
    <text evidence="6">The sequence shown here is derived from an EMBL/GenBank/DDBJ whole genome shotgun (WGS) entry which is preliminary data.</text>
</comment>
<feature type="region of interest" description="Disordered" evidence="4">
    <location>
        <begin position="1150"/>
        <end position="1216"/>
    </location>
</feature>
<name>A0A1Q9DRE6_SYMMI</name>
<dbReference type="EMBL" id="LSRX01000423">
    <property type="protein sequence ID" value="OLP97735.1"/>
    <property type="molecule type" value="Genomic_DNA"/>
</dbReference>
<keyword evidence="7" id="KW-1185">Reference proteome</keyword>
<keyword evidence="2 3" id="KW-1015">Disulfide bond</keyword>
<feature type="compositionally biased region" description="Acidic residues" evidence="4">
    <location>
        <begin position="11"/>
        <end position="26"/>
    </location>
</feature>
<accession>A0A1Q9DRE6</accession>
<proteinExistence type="predicted"/>
<feature type="region of interest" description="Disordered" evidence="4">
    <location>
        <begin position="1611"/>
        <end position="1747"/>
    </location>
</feature>
<evidence type="ECO:0000313" key="7">
    <source>
        <dbReference type="Proteomes" id="UP000186817"/>
    </source>
</evidence>
<dbReference type="Proteomes" id="UP000186817">
    <property type="component" value="Unassembled WGS sequence"/>
</dbReference>
<protein>
    <submittedName>
        <fullName evidence="6">Tenascin-N</fullName>
    </submittedName>
</protein>
<dbReference type="PROSITE" id="PS50026">
    <property type="entry name" value="EGF_3"/>
    <property type="match status" value="1"/>
</dbReference>
<feature type="compositionally biased region" description="Acidic residues" evidence="4">
    <location>
        <begin position="1642"/>
        <end position="1660"/>
    </location>
</feature>
<gene>
    <name evidence="6" type="primary">TNN</name>
    <name evidence="6" type="ORF">AK812_SmicGene19892</name>
</gene>
<feature type="compositionally biased region" description="Acidic residues" evidence="4">
    <location>
        <begin position="1181"/>
        <end position="1195"/>
    </location>
</feature>